<dbReference type="SUPFAM" id="SSF52540">
    <property type="entry name" value="P-loop containing nucleoside triphosphate hydrolases"/>
    <property type="match status" value="1"/>
</dbReference>
<evidence type="ECO:0000256" key="7">
    <source>
        <dbReference type="SAM" id="MobiDB-lite"/>
    </source>
</evidence>
<evidence type="ECO:0000313" key="9">
    <source>
        <dbReference type="EMBL" id="PPQ81508.1"/>
    </source>
</evidence>
<dbReference type="GO" id="GO:0016787">
    <property type="term" value="F:hydrolase activity"/>
    <property type="evidence" value="ECO:0007669"/>
    <property type="project" value="UniProtKB-KW"/>
</dbReference>
<dbReference type="GO" id="GO:0003724">
    <property type="term" value="F:RNA helicase activity"/>
    <property type="evidence" value="ECO:0007669"/>
    <property type="project" value="UniProtKB-EC"/>
</dbReference>
<dbReference type="Pfam" id="PF00270">
    <property type="entry name" value="DEAD"/>
    <property type="match status" value="1"/>
</dbReference>
<dbReference type="GO" id="GO:0006397">
    <property type="term" value="P:mRNA processing"/>
    <property type="evidence" value="ECO:0007669"/>
    <property type="project" value="UniProtKB-KW"/>
</dbReference>
<keyword evidence="5" id="KW-0508">mRNA splicing</keyword>
<gene>
    <name evidence="9" type="ORF">CVT25_015659</name>
</gene>
<dbReference type="GO" id="GO:0003723">
    <property type="term" value="F:RNA binding"/>
    <property type="evidence" value="ECO:0007669"/>
    <property type="project" value="TreeGrafter"/>
</dbReference>
<reference evidence="9 10" key="1">
    <citation type="journal article" date="2018" name="Evol. Lett.">
        <title>Horizontal gene cluster transfer increased hallucinogenic mushroom diversity.</title>
        <authorList>
            <person name="Reynolds H.T."/>
            <person name="Vijayakumar V."/>
            <person name="Gluck-Thaler E."/>
            <person name="Korotkin H.B."/>
            <person name="Matheny P.B."/>
            <person name="Slot J.C."/>
        </authorList>
    </citation>
    <scope>NUCLEOTIDE SEQUENCE [LARGE SCALE GENOMIC DNA]</scope>
    <source>
        <strain evidence="9 10">2631</strain>
    </source>
</reference>
<evidence type="ECO:0000256" key="6">
    <source>
        <dbReference type="ARBA" id="ARBA00047984"/>
    </source>
</evidence>
<dbReference type="EMBL" id="NHYD01003244">
    <property type="protein sequence ID" value="PPQ81508.1"/>
    <property type="molecule type" value="Genomic_DNA"/>
</dbReference>
<dbReference type="PROSITE" id="PS51192">
    <property type="entry name" value="HELICASE_ATP_BIND_1"/>
    <property type="match status" value="1"/>
</dbReference>
<keyword evidence="10" id="KW-1185">Reference proteome</keyword>
<protein>
    <recommendedName>
        <fullName evidence="1">RNA helicase</fullName>
        <ecNumber evidence="1">3.6.4.13</ecNumber>
    </recommendedName>
</protein>
<dbReference type="GO" id="GO:0005524">
    <property type="term" value="F:ATP binding"/>
    <property type="evidence" value="ECO:0007669"/>
    <property type="project" value="InterPro"/>
</dbReference>
<evidence type="ECO:0000256" key="2">
    <source>
        <dbReference type="ARBA" id="ARBA00022664"/>
    </source>
</evidence>
<dbReference type="InterPro" id="IPR014001">
    <property type="entry name" value="Helicase_ATP-bd"/>
</dbReference>
<dbReference type="PANTHER" id="PTHR18934:SF109">
    <property type="entry name" value="ATP-DEPENDENT RNA HELICASE DHX15 HOMOLOG"/>
    <property type="match status" value="1"/>
</dbReference>
<keyword evidence="4" id="KW-0347">Helicase</keyword>
<evidence type="ECO:0000256" key="4">
    <source>
        <dbReference type="ARBA" id="ARBA00022806"/>
    </source>
</evidence>
<feature type="region of interest" description="Disordered" evidence="7">
    <location>
        <begin position="1"/>
        <end position="32"/>
    </location>
</feature>
<feature type="non-terminal residue" evidence="9">
    <location>
        <position position="206"/>
    </location>
</feature>
<dbReference type="GO" id="GO:0005681">
    <property type="term" value="C:spliceosomal complex"/>
    <property type="evidence" value="ECO:0007669"/>
    <property type="project" value="TreeGrafter"/>
</dbReference>
<sequence>MADSRGSSKPRDNPYLAHLPPSQRGVGTGSNLTEKEPLYGFLPRKVNGAQVRKAMDGDVNPFTKLPLSGQYKKILETRKKLPVFAQMDEFLKIFTDNQIIVMVGETGSGKTTQIPQFVAYSDLPHTKGKMVACTQPRRVAAMSVAKRVADEMDVQLGRHVGYSIRFEDMTEAGTTFLKYMTDGMLLREAMNDPTLERYSTIILDEA</sequence>
<accession>A0A409WSL9</accession>
<dbReference type="AlphaFoldDB" id="A0A409WSL9"/>
<dbReference type="Gene3D" id="3.40.50.300">
    <property type="entry name" value="P-loop containing nucleotide triphosphate hydrolases"/>
    <property type="match status" value="1"/>
</dbReference>
<evidence type="ECO:0000256" key="1">
    <source>
        <dbReference type="ARBA" id="ARBA00012552"/>
    </source>
</evidence>
<keyword evidence="2" id="KW-0507">mRNA processing</keyword>
<dbReference type="STRING" id="93625.A0A409WSL9"/>
<evidence type="ECO:0000259" key="8">
    <source>
        <dbReference type="PROSITE" id="PS51192"/>
    </source>
</evidence>
<evidence type="ECO:0000256" key="5">
    <source>
        <dbReference type="ARBA" id="ARBA00023187"/>
    </source>
</evidence>
<keyword evidence="4" id="KW-0067">ATP-binding</keyword>
<dbReference type="OrthoDB" id="10253254at2759"/>
<dbReference type="EC" id="3.6.4.13" evidence="1"/>
<dbReference type="InterPro" id="IPR027417">
    <property type="entry name" value="P-loop_NTPase"/>
</dbReference>
<keyword evidence="3" id="KW-0378">Hydrolase</keyword>
<evidence type="ECO:0000313" key="10">
    <source>
        <dbReference type="Proteomes" id="UP000283269"/>
    </source>
</evidence>
<dbReference type="Proteomes" id="UP000283269">
    <property type="component" value="Unassembled WGS sequence"/>
</dbReference>
<name>A0A409WSL9_PSICY</name>
<feature type="domain" description="Helicase ATP-binding" evidence="8">
    <location>
        <begin position="91"/>
        <end position="206"/>
    </location>
</feature>
<dbReference type="GO" id="GO:0008380">
    <property type="term" value="P:RNA splicing"/>
    <property type="evidence" value="ECO:0007669"/>
    <property type="project" value="UniProtKB-KW"/>
</dbReference>
<dbReference type="InterPro" id="IPR011545">
    <property type="entry name" value="DEAD/DEAH_box_helicase_dom"/>
</dbReference>
<dbReference type="InParanoid" id="A0A409WSL9"/>
<keyword evidence="4" id="KW-0547">Nucleotide-binding</keyword>
<comment type="caution">
    <text evidence="9">The sequence shown here is derived from an EMBL/GenBank/DDBJ whole genome shotgun (WGS) entry which is preliminary data.</text>
</comment>
<organism evidence="9 10">
    <name type="scientific">Psilocybe cyanescens</name>
    <dbReference type="NCBI Taxonomy" id="93625"/>
    <lineage>
        <taxon>Eukaryota</taxon>
        <taxon>Fungi</taxon>
        <taxon>Dikarya</taxon>
        <taxon>Basidiomycota</taxon>
        <taxon>Agaricomycotina</taxon>
        <taxon>Agaricomycetes</taxon>
        <taxon>Agaricomycetidae</taxon>
        <taxon>Agaricales</taxon>
        <taxon>Agaricineae</taxon>
        <taxon>Strophariaceae</taxon>
        <taxon>Psilocybe</taxon>
    </lineage>
</organism>
<evidence type="ECO:0000256" key="3">
    <source>
        <dbReference type="ARBA" id="ARBA00022801"/>
    </source>
</evidence>
<proteinExistence type="predicted"/>
<dbReference type="PANTHER" id="PTHR18934">
    <property type="entry name" value="ATP-DEPENDENT RNA HELICASE"/>
    <property type="match status" value="1"/>
</dbReference>
<comment type="catalytic activity">
    <reaction evidence="6">
        <text>ATP + H2O = ADP + phosphate + H(+)</text>
        <dbReference type="Rhea" id="RHEA:13065"/>
        <dbReference type="ChEBI" id="CHEBI:15377"/>
        <dbReference type="ChEBI" id="CHEBI:15378"/>
        <dbReference type="ChEBI" id="CHEBI:30616"/>
        <dbReference type="ChEBI" id="CHEBI:43474"/>
        <dbReference type="ChEBI" id="CHEBI:456216"/>
        <dbReference type="EC" id="3.6.4.13"/>
    </reaction>
</comment>